<proteinExistence type="inferred from homology"/>
<dbReference type="CDD" id="cd05327">
    <property type="entry name" value="retinol-DH_like_SDR_c_like"/>
    <property type="match status" value="1"/>
</dbReference>
<evidence type="ECO:0000256" key="2">
    <source>
        <dbReference type="ARBA" id="ARBA00023002"/>
    </source>
</evidence>
<dbReference type="STRING" id="307121.GA0070620_1067"/>
<accession>A0A1C3MZ26</accession>
<organism evidence="4 5">
    <name type="scientific">Micromonospora krabiensis</name>
    <dbReference type="NCBI Taxonomy" id="307121"/>
    <lineage>
        <taxon>Bacteria</taxon>
        <taxon>Bacillati</taxon>
        <taxon>Actinomycetota</taxon>
        <taxon>Actinomycetes</taxon>
        <taxon>Micromonosporales</taxon>
        <taxon>Micromonosporaceae</taxon>
        <taxon>Micromonospora</taxon>
    </lineage>
</organism>
<dbReference type="Proteomes" id="UP000199393">
    <property type="component" value="Chromosome I"/>
</dbReference>
<dbReference type="EMBL" id="LT598496">
    <property type="protein sequence ID" value="SBV25590.1"/>
    <property type="molecule type" value="Genomic_DNA"/>
</dbReference>
<dbReference type="PRINTS" id="PR00081">
    <property type="entry name" value="GDHRDH"/>
</dbReference>
<dbReference type="PANTHER" id="PTHR24320:SF148">
    <property type="entry name" value="NAD(P)-BINDING ROSSMANN-FOLD SUPERFAMILY PROTEIN"/>
    <property type="match status" value="1"/>
</dbReference>
<evidence type="ECO:0000313" key="5">
    <source>
        <dbReference type="Proteomes" id="UP000199393"/>
    </source>
</evidence>
<evidence type="ECO:0000256" key="3">
    <source>
        <dbReference type="ARBA" id="ARBA00071493"/>
    </source>
</evidence>
<keyword evidence="5" id="KW-1185">Reference proteome</keyword>
<name>A0A1C3MZ26_9ACTN</name>
<dbReference type="PATRIC" id="fig|307121.4.peg.1099"/>
<dbReference type="RefSeq" id="WP_091588827.1">
    <property type="nucleotide sequence ID" value="NZ_JBHRWG010000003.1"/>
</dbReference>
<dbReference type="AlphaFoldDB" id="A0A1C3MZ26"/>
<reference evidence="5" key="1">
    <citation type="submission" date="2016-06" db="EMBL/GenBank/DDBJ databases">
        <authorList>
            <person name="Varghese N."/>
        </authorList>
    </citation>
    <scope>NUCLEOTIDE SEQUENCE [LARGE SCALE GENOMIC DNA]</scope>
    <source>
        <strain evidence="5">DSM 45344</strain>
    </source>
</reference>
<comment type="similarity">
    <text evidence="1">Belongs to the short-chain dehydrogenases/reductases (SDR) family.</text>
</comment>
<dbReference type="PROSITE" id="PS00061">
    <property type="entry name" value="ADH_SHORT"/>
    <property type="match status" value="1"/>
</dbReference>
<dbReference type="InterPro" id="IPR036291">
    <property type="entry name" value="NAD(P)-bd_dom_sf"/>
</dbReference>
<dbReference type="Pfam" id="PF00106">
    <property type="entry name" value="adh_short"/>
    <property type="match status" value="1"/>
</dbReference>
<dbReference type="OrthoDB" id="4577644at2"/>
<dbReference type="SUPFAM" id="SSF51735">
    <property type="entry name" value="NAD(P)-binding Rossmann-fold domains"/>
    <property type="match status" value="1"/>
</dbReference>
<gene>
    <name evidence="4" type="ORF">GA0070620_1067</name>
</gene>
<dbReference type="InterPro" id="IPR020904">
    <property type="entry name" value="Sc_DH/Rdtase_CS"/>
</dbReference>
<dbReference type="PANTHER" id="PTHR24320">
    <property type="entry name" value="RETINOL DEHYDROGENASE"/>
    <property type="match status" value="1"/>
</dbReference>
<keyword evidence="2" id="KW-0560">Oxidoreductase</keyword>
<dbReference type="FunFam" id="3.40.50.720:FF:000594">
    <property type="entry name" value="Short-chain oxidoreductase"/>
    <property type="match status" value="1"/>
</dbReference>
<sequence length="319" mass="33362">MSRIVTPFTARSTAAEVVADVDLTGRRAVVTGGASGIGLETARALADAGAAVTLAVRDTDAGEQAATGIRADHPDANVRVARLDLADLASVDAFTAGWTGPLHILVANAGIMALPQLTRTAEGWERQFAVNHLGHAALTLGLHHALAAAGDARVVVVSSSAHLMSPVVFDDIHFTARPYEAWSAYGQSKTASILFTVALAKRWAADGITANALHPGGIMTNLQRHLDEGQLRFVGALDEQGNRLEVPPGWKTPQQGAATSVLLAASPELTGVTGRYFEDCAEAAVVTGPNDAMSGVAPFALDPEAAERLWDETRRLLGR</sequence>
<dbReference type="GO" id="GO:0016491">
    <property type="term" value="F:oxidoreductase activity"/>
    <property type="evidence" value="ECO:0007669"/>
    <property type="project" value="UniProtKB-KW"/>
</dbReference>
<protein>
    <recommendedName>
        <fullName evidence="3">Probable oxidoreductase</fullName>
    </recommendedName>
</protein>
<dbReference type="InterPro" id="IPR002347">
    <property type="entry name" value="SDR_fam"/>
</dbReference>
<evidence type="ECO:0000313" key="4">
    <source>
        <dbReference type="EMBL" id="SBV25590.1"/>
    </source>
</evidence>
<dbReference type="Gene3D" id="3.40.50.720">
    <property type="entry name" value="NAD(P)-binding Rossmann-like Domain"/>
    <property type="match status" value="1"/>
</dbReference>
<evidence type="ECO:0000256" key="1">
    <source>
        <dbReference type="ARBA" id="ARBA00006484"/>
    </source>
</evidence>